<keyword evidence="3" id="KW-0256">Endoplasmic reticulum</keyword>
<dbReference type="GO" id="GO:0004571">
    <property type="term" value="F:mannosyl-oligosaccharide 1,2-alpha-mannosidase activity"/>
    <property type="evidence" value="ECO:0007669"/>
    <property type="project" value="InterPro"/>
</dbReference>
<comment type="similarity">
    <text evidence="2 7">Belongs to the glycosyl hydrolase 47 family.</text>
</comment>
<dbReference type="Proteomes" id="UP000305067">
    <property type="component" value="Unassembled WGS sequence"/>
</dbReference>
<keyword evidence="11" id="KW-1185">Reference proteome</keyword>
<dbReference type="PANTHER" id="PTHR45679">
    <property type="entry name" value="ER DEGRADATION-ENHANCING ALPHA-MANNOSIDASE-LIKE PROTEIN 2"/>
    <property type="match status" value="1"/>
</dbReference>
<comment type="cofactor">
    <cofactor evidence="6">
        <name>Ca(2+)</name>
        <dbReference type="ChEBI" id="CHEBI:29108"/>
    </cofactor>
</comment>
<evidence type="ECO:0000256" key="3">
    <source>
        <dbReference type="ARBA" id="ARBA00022824"/>
    </source>
</evidence>
<keyword evidence="4" id="KW-0325">Glycoprotein</keyword>
<dbReference type="EC" id="3.2.1.-" evidence="7"/>
<dbReference type="Pfam" id="PF01532">
    <property type="entry name" value="Glyco_hydro_47"/>
    <property type="match status" value="1"/>
</dbReference>
<sequence>MKWSSFWPESLVALVIVSLEAYSWTKPSSTTVLEPKHTPWSTPRKLRTRARVRELWYHGYDNYMDHAFPYDELSPLSCTGRGPDWDNPHNIASNDVSGNFSLTLIDVLDTLVTLNDTTGFETAVRNTIDWVSFDVNTRPQVFETTIRVLGGLLSGHIFATREGPFFLPWYRGELLDMALDLGERLLPAFKTATGLPYARIHMRKGVLPGETTETCVAGAGSLILEFATLSRLTGDDRFEKAAYKAFFALWNRKSAIGLVGNTINTATGAWNQPEVTGIGAGIDSFFEYALKWYILSGEVEFLDVWDESYAAMMRYARAPDGFWYRSVNMHNGAVAYYTVDSLSAFWPGLQVLGGDIRNAIKSHLMYWNIWRKYSGLPEVYDTNFKTATSLHYPLRPEFIESTWYLYRATKDPFYLDIGERILNDLIYRSRVDCGLTGVKDLKSNARDDRMESFALSETLKYLYLLFDEENPINSEDSNYVFTTEGHILILDSKYLRPMSAVRRRLRGAERHQCPAYQPFSPYESLEESELVQGVRSHPYFDYARYQVSVTPELVDKGMWSPYGWCEKPHYELYTYDFILSATGKSVPEDLNPSVRKLEPVSDGYIMHNVTGIRTHIVRRIDGQGYDITKLGHINIRSGQLVYINDTDIAMGDSDKSTTPRKDDRQPTLPLRFFIQPREDHTFPSHSLNDLQLDVVAYTALFAAVLGGTPVSQEKGSRRPAEKKDRFDGSRVLYDARNALGCRPYQSTYTTDATVLLVRRGECSFLEKLVFAKKAGAVGVIVISDENLAINPTATDDELKAVGLELGDVALLLLKAADAQAVVGLLELAQAEGELMVALDPERRPVMPDKVRQVQEGREKGKLLYLNGHALVNTRLLF</sequence>
<dbReference type="GO" id="GO:0016020">
    <property type="term" value="C:membrane"/>
    <property type="evidence" value="ECO:0007669"/>
    <property type="project" value="InterPro"/>
</dbReference>
<reference evidence="10 11" key="1">
    <citation type="journal article" date="2019" name="Nat. Ecol. Evol.">
        <title>Megaphylogeny resolves global patterns of mushroom evolution.</title>
        <authorList>
            <person name="Varga T."/>
            <person name="Krizsan K."/>
            <person name="Foldi C."/>
            <person name="Dima B."/>
            <person name="Sanchez-Garcia M."/>
            <person name="Sanchez-Ramirez S."/>
            <person name="Szollosi G.J."/>
            <person name="Szarkandi J.G."/>
            <person name="Papp V."/>
            <person name="Albert L."/>
            <person name="Andreopoulos W."/>
            <person name="Angelini C."/>
            <person name="Antonin V."/>
            <person name="Barry K.W."/>
            <person name="Bougher N.L."/>
            <person name="Buchanan P."/>
            <person name="Buyck B."/>
            <person name="Bense V."/>
            <person name="Catcheside P."/>
            <person name="Chovatia M."/>
            <person name="Cooper J."/>
            <person name="Damon W."/>
            <person name="Desjardin D."/>
            <person name="Finy P."/>
            <person name="Geml J."/>
            <person name="Haridas S."/>
            <person name="Hughes K."/>
            <person name="Justo A."/>
            <person name="Karasinski D."/>
            <person name="Kautmanova I."/>
            <person name="Kiss B."/>
            <person name="Kocsube S."/>
            <person name="Kotiranta H."/>
            <person name="LaButti K.M."/>
            <person name="Lechner B.E."/>
            <person name="Liimatainen K."/>
            <person name="Lipzen A."/>
            <person name="Lukacs Z."/>
            <person name="Mihaltcheva S."/>
            <person name="Morgado L.N."/>
            <person name="Niskanen T."/>
            <person name="Noordeloos M.E."/>
            <person name="Ohm R.A."/>
            <person name="Ortiz-Santana B."/>
            <person name="Ovrebo C."/>
            <person name="Racz N."/>
            <person name="Riley R."/>
            <person name="Savchenko A."/>
            <person name="Shiryaev A."/>
            <person name="Soop K."/>
            <person name="Spirin V."/>
            <person name="Szebenyi C."/>
            <person name="Tomsovsky M."/>
            <person name="Tulloss R.E."/>
            <person name="Uehling J."/>
            <person name="Grigoriev I.V."/>
            <person name="Vagvolgyi C."/>
            <person name="Papp T."/>
            <person name="Martin F.M."/>
            <person name="Miettinen O."/>
            <person name="Hibbett D.S."/>
            <person name="Nagy L.G."/>
        </authorList>
    </citation>
    <scope>NUCLEOTIDE SEQUENCE [LARGE SCALE GENOMIC DNA]</scope>
    <source>
        <strain evidence="10 11">CBS 309.79</strain>
    </source>
</reference>
<dbReference type="SUPFAM" id="SSF52025">
    <property type="entry name" value="PA domain"/>
    <property type="match status" value="1"/>
</dbReference>
<dbReference type="InterPro" id="IPR044674">
    <property type="entry name" value="EDEM1/2/3"/>
</dbReference>
<name>A0A5C3QWQ1_9AGAR</name>
<keyword evidence="6" id="KW-0479">Metal-binding</keyword>
<dbReference type="GO" id="GO:0036503">
    <property type="term" value="P:ERAD pathway"/>
    <property type="evidence" value="ECO:0007669"/>
    <property type="project" value="UniProtKB-ARBA"/>
</dbReference>
<dbReference type="GO" id="GO:0044322">
    <property type="term" value="C:endoplasmic reticulum quality control compartment"/>
    <property type="evidence" value="ECO:0007669"/>
    <property type="project" value="GOC"/>
</dbReference>
<dbReference type="Gene3D" id="3.50.30.30">
    <property type="match status" value="1"/>
</dbReference>
<dbReference type="OrthoDB" id="8118055at2759"/>
<keyword evidence="7" id="KW-0378">Hydrolase</keyword>
<dbReference type="GO" id="GO:1904380">
    <property type="term" value="P:endoplasmic reticulum mannose trimming"/>
    <property type="evidence" value="ECO:0007669"/>
    <property type="project" value="InterPro"/>
</dbReference>
<dbReference type="Pfam" id="PF02225">
    <property type="entry name" value="PA"/>
    <property type="match status" value="1"/>
</dbReference>
<keyword evidence="8" id="KW-0732">Signal</keyword>
<dbReference type="AlphaFoldDB" id="A0A5C3QWQ1"/>
<dbReference type="InterPro" id="IPR003137">
    <property type="entry name" value="PA_domain"/>
</dbReference>
<evidence type="ECO:0000313" key="10">
    <source>
        <dbReference type="EMBL" id="TFL05767.1"/>
    </source>
</evidence>
<evidence type="ECO:0000313" key="11">
    <source>
        <dbReference type="Proteomes" id="UP000305067"/>
    </source>
</evidence>
<evidence type="ECO:0000256" key="8">
    <source>
        <dbReference type="SAM" id="SignalP"/>
    </source>
</evidence>
<dbReference type="PRINTS" id="PR00747">
    <property type="entry name" value="GLYHDRLASE47"/>
</dbReference>
<proteinExistence type="inferred from homology"/>
<protein>
    <recommendedName>
        <fullName evidence="7">alpha-1,2-Mannosidase</fullName>
        <ecNumber evidence="7">3.2.1.-</ecNumber>
    </recommendedName>
</protein>
<accession>A0A5C3QWQ1</accession>
<dbReference type="CDD" id="cd00538">
    <property type="entry name" value="PA"/>
    <property type="match status" value="1"/>
</dbReference>
<feature type="domain" description="PA" evidence="9">
    <location>
        <begin position="735"/>
        <end position="803"/>
    </location>
</feature>
<dbReference type="PANTHER" id="PTHR45679:SF5">
    <property type="entry name" value="ER DEGRADATION-ENHANCING ALPHA-MANNOSIDASE-LIKE PROTEIN 1"/>
    <property type="match status" value="1"/>
</dbReference>
<feature type="active site" evidence="5">
    <location>
        <position position="397"/>
    </location>
</feature>
<evidence type="ECO:0000256" key="6">
    <source>
        <dbReference type="PIRSR" id="PIRSR601382-2"/>
    </source>
</evidence>
<feature type="active site" evidence="5">
    <location>
        <position position="283"/>
    </location>
</feature>
<evidence type="ECO:0000256" key="4">
    <source>
        <dbReference type="ARBA" id="ARBA00023180"/>
    </source>
</evidence>
<dbReference type="InterPro" id="IPR046450">
    <property type="entry name" value="PA_dom_sf"/>
</dbReference>
<dbReference type="InterPro" id="IPR001382">
    <property type="entry name" value="Glyco_hydro_47"/>
</dbReference>
<gene>
    <name evidence="10" type="ORF">BDV98DRAFT_560612</name>
</gene>
<evidence type="ECO:0000256" key="1">
    <source>
        <dbReference type="ARBA" id="ARBA00004240"/>
    </source>
</evidence>
<feature type="signal peptide" evidence="8">
    <location>
        <begin position="1"/>
        <end position="25"/>
    </location>
</feature>
<keyword evidence="6" id="KW-0106">Calcium</keyword>
<evidence type="ECO:0000256" key="2">
    <source>
        <dbReference type="ARBA" id="ARBA00007658"/>
    </source>
</evidence>
<feature type="active site" description="Proton donor" evidence="5">
    <location>
        <position position="378"/>
    </location>
</feature>
<dbReference type="InterPro" id="IPR036026">
    <property type="entry name" value="Seven-hairpin_glycosidases"/>
</dbReference>
<evidence type="ECO:0000256" key="5">
    <source>
        <dbReference type="PIRSR" id="PIRSR601382-1"/>
    </source>
</evidence>
<evidence type="ECO:0000256" key="7">
    <source>
        <dbReference type="RuleBase" id="RU361193"/>
    </source>
</evidence>
<dbReference type="EMBL" id="ML178816">
    <property type="protein sequence ID" value="TFL05767.1"/>
    <property type="molecule type" value="Genomic_DNA"/>
</dbReference>
<dbReference type="GO" id="GO:0005975">
    <property type="term" value="P:carbohydrate metabolic process"/>
    <property type="evidence" value="ECO:0007669"/>
    <property type="project" value="InterPro"/>
</dbReference>
<dbReference type="SUPFAM" id="SSF48225">
    <property type="entry name" value="Seven-hairpin glycosidases"/>
    <property type="match status" value="1"/>
</dbReference>
<dbReference type="InterPro" id="IPR012341">
    <property type="entry name" value="6hp_glycosidase-like_sf"/>
</dbReference>
<organism evidence="10 11">
    <name type="scientific">Pterulicium gracile</name>
    <dbReference type="NCBI Taxonomy" id="1884261"/>
    <lineage>
        <taxon>Eukaryota</taxon>
        <taxon>Fungi</taxon>
        <taxon>Dikarya</taxon>
        <taxon>Basidiomycota</taxon>
        <taxon>Agaricomycotina</taxon>
        <taxon>Agaricomycetes</taxon>
        <taxon>Agaricomycetidae</taxon>
        <taxon>Agaricales</taxon>
        <taxon>Pleurotineae</taxon>
        <taxon>Pterulaceae</taxon>
        <taxon>Pterulicium</taxon>
    </lineage>
</organism>
<feature type="active site" description="Proton donor" evidence="5">
    <location>
        <position position="143"/>
    </location>
</feature>
<evidence type="ECO:0000259" key="9">
    <source>
        <dbReference type="Pfam" id="PF02225"/>
    </source>
</evidence>
<feature type="binding site" evidence="6">
    <location>
        <position position="483"/>
    </location>
    <ligand>
        <name>Ca(2+)</name>
        <dbReference type="ChEBI" id="CHEBI:29108"/>
    </ligand>
</feature>
<keyword evidence="7" id="KW-0326">Glycosidase</keyword>
<dbReference type="GO" id="GO:0005509">
    <property type="term" value="F:calcium ion binding"/>
    <property type="evidence" value="ECO:0007669"/>
    <property type="project" value="InterPro"/>
</dbReference>
<comment type="subcellular location">
    <subcellularLocation>
        <location evidence="1">Endoplasmic reticulum</location>
    </subcellularLocation>
</comment>
<dbReference type="Gene3D" id="1.50.10.10">
    <property type="match status" value="1"/>
</dbReference>
<feature type="chain" id="PRO_5022932143" description="alpha-1,2-Mannosidase" evidence="8">
    <location>
        <begin position="26"/>
        <end position="877"/>
    </location>
</feature>
<dbReference type="STRING" id="1884261.A0A5C3QWQ1"/>